<evidence type="ECO:0000256" key="1">
    <source>
        <dbReference type="SAM" id="MobiDB-lite"/>
    </source>
</evidence>
<evidence type="ECO:0000313" key="3">
    <source>
        <dbReference type="EMBL" id="CAD7623210.1"/>
    </source>
</evidence>
<dbReference type="InterPro" id="IPR001424">
    <property type="entry name" value="SOD_Cu_Zn_dom"/>
</dbReference>
<dbReference type="EMBL" id="CAJPIZ010001530">
    <property type="protein sequence ID" value="CAG2103640.1"/>
    <property type="molecule type" value="Genomic_DNA"/>
</dbReference>
<dbReference type="OrthoDB" id="2015551at2759"/>
<reference evidence="3" key="1">
    <citation type="submission" date="2020-11" db="EMBL/GenBank/DDBJ databases">
        <authorList>
            <person name="Tran Van P."/>
        </authorList>
    </citation>
    <scope>NUCLEOTIDE SEQUENCE</scope>
</reference>
<dbReference type="SUPFAM" id="SSF49329">
    <property type="entry name" value="Cu,Zn superoxide dismutase-like"/>
    <property type="match status" value="1"/>
</dbReference>
<name>A0A7R9KJU7_9ACAR</name>
<dbReference type="GO" id="GO:0006801">
    <property type="term" value="P:superoxide metabolic process"/>
    <property type="evidence" value="ECO:0007669"/>
    <property type="project" value="InterPro"/>
</dbReference>
<dbReference type="Gene3D" id="2.60.40.200">
    <property type="entry name" value="Superoxide dismutase, copper/zinc binding domain"/>
    <property type="match status" value="1"/>
</dbReference>
<proteinExistence type="predicted"/>
<dbReference type="PRINTS" id="PR00068">
    <property type="entry name" value="CUZNDISMTASE"/>
</dbReference>
<dbReference type="PANTHER" id="PTHR10003">
    <property type="entry name" value="SUPEROXIDE DISMUTASE CU-ZN -RELATED"/>
    <property type="match status" value="1"/>
</dbReference>
<dbReference type="Proteomes" id="UP000759131">
    <property type="component" value="Unassembled WGS sequence"/>
</dbReference>
<dbReference type="EMBL" id="OC856105">
    <property type="protein sequence ID" value="CAD7623210.1"/>
    <property type="molecule type" value="Genomic_DNA"/>
</dbReference>
<organism evidence="3">
    <name type="scientific">Medioppia subpectinata</name>
    <dbReference type="NCBI Taxonomy" id="1979941"/>
    <lineage>
        <taxon>Eukaryota</taxon>
        <taxon>Metazoa</taxon>
        <taxon>Ecdysozoa</taxon>
        <taxon>Arthropoda</taxon>
        <taxon>Chelicerata</taxon>
        <taxon>Arachnida</taxon>
        <taxon>Acari</taxon>
        <taxon>Acariformes</taxon>
        <taxon>Sarcoptiformes</taxon>
        <taxon>Oribatida</taxon>
        <taxon>Brachypylina</taxon>
        <taxon>Oppioidea</taxon>
        <taxon>Oppiidae</taxon>
        <taxon>Medioppia</taxon>
    </lineage>
</organism>
<dbReference type="InterPro" id="IPR024134">
    <property type="entry name" value="SOD_Cu/Zn_/chaperone"/>
</dbReference>
<accession>A0A7R9KJU7</accession>
<gene>
    <name evidence="3" type="ORF">OSB1V03_LOCUS3669</name>
</gene>
<dbReference type="InterPro" id="IPR036423">
    <property type="entry name" value="SOD-like_Cu/Zn_dom_sf"/>
</dbReference>
<dbReference type="AlphaFoldDB" id="A0A7R9KJU7"/>
<dbReference type="GO" id="GO:0005507">
    <property type="term" value="F:copper ion binding"/>
    <property type="evidence" value="ECO:0007669"/>
    <property type="project" value="InterPro"/>
</dbReference>
<dbReference type="Pfam" id="PF00080">
    <property type="entry name" value="Sod_Cu"/>
    <property type="match status" value="1"/>
</dbReference>
<protein>
    <recommendedName>
        <fullName evidence="2">Superoxide dismutase copper/zinc binding domain-containing protein</fullName>
    </recommendedName>
</protein>
<keyword evidence="4" id="KW-1185">Reference proteome</keyword>
<evidence type="ECO:0000313" key="4">
    <source>
        <dbReference type="Proteomes" id="UP000759131"/>
    </source>
</evidence>
<feature type="region of interest" description="Disordered" evidence="1">
    <location>
        <begin position="73"/>
        <end position="93"/>
    </location>
</feature>
<feature type="domain" description="Superoxide dismutase copper/zinc binding" evidence="2">
    <location>
        <begin position="24"/>
        <end position="90"/>
    </location>
</feature>
<sequence length="93" mass="9992">MGWRSLNQNAHQFRSIFVSITAFIGDLGNIVADLKGISRVNIIDQKVSLIGKYSVIGRSLVVHKFTDDLGSGLNRESKTSGNSGGRLACGTKV</sequence>
<evidence type="ECO:0000259" key="2">
    <source>
        <dbReference type="Pfam" id="PF00080"/>
    </source>
</evidence>